<evidence type="ECO:0000259" key="1">
    <source>
        <dbReference type="PROSITE" id="PS51704"/>
    </source>
</evidence>
<evidence type="ECO:0000313" key="2">
    <source>
        <dbReference type="EMBL" id="EPR35526.1"/>
    </source>
</evidence>
<gene>
    <name evidence="2" type="ORF">dsmv_3096</name>
</gene>
<dbReference type="PROSITE" id="PS51704">
    <property type="entry name" value="GP_PDE"/>
    <property type="match status" value="1"/>
</dbReference>
<evidence type="ECO:0000313" key="3">
    <source>
        <dbReference type="Proteomes" id="UP000014977"/>
    </source>
</evidence>
<name>S7TFK0_DESML</name>
<feature type="domain" description="GP-PDE" evidence="1">
    <location>
        <begin position="9"/>
        <end position="249"/>
    </location>
</feature>
<dbReference type="InterPro" id="IPR030395">
    <property type="entry name" value="GP_PDE_dom"/>
</dbReference>
<dbReference type="eggNOG" id="COG0584">
    <property type="taxonomic scope" value="Bacteria"/>
</dbReference>
<dbReference type="PANTHER" id="PTHR46211:SF14">
    <property type="entry name" value="GLYCEROPHOSPHODIESTER PHOSPHODIESTERASE"/>
    <property type="match status" value="1"/>
</dbReference>
<dbReference type="GO" id="GO:0006629">
    <property type="term" value="P:lipid metabolic process"/>
    <property type="evidence" value="ECO:0007669"/>
    <property type="project" value="InterPro"/>
</dbReference>
<dbReference type="EMBL" id="ATHJ01000107">
    <property type="protein sequence ID" value="EPR35526.1"/>
    <property type="molecule type" value="Genomic_DNA"/>
</dbReference>
<dbReference type="Proteomes" id="UP000014977">
    <property type="component" value="Unassembled WGS sequence"/>
</dbReference>
<dbReference type="AlphaFoldDB" id="S7TFK0"/>
<organism evidence="2 3">
    <name type="scientific">Desulfococcus multivorans DSM 2059</name>
    <dbReference type="NCBI Taxonomy" id="1121405"/>
    <lineage>
        <taxon>Bacteria</taxon>
        <taxon>Pseudomonadati</taxon>
        <taxon>Thermodesulfobacteriota</taxon>
        <taxon>Desulfobacteria</taxon>
        <taxon>Desulfobacterales</taxon>
        <taxon>Desulfococcaceae</taxon>
        <taxon>Desulfococcus</taxon>
    </lineage>
</organism>
<dbReference type="GO" id="GO:0008081">
    <property type="term" value="F:phosphoric diester hydrolase activity"/>
    <property type="evidence" value="ECO:0007669"/>
    <property type="project" value="InterPro"/>
</dbReference>
<protein>
    <submittedName>
        <fullName evidence="2">Glycerophosphoryl diester phosphodiesterase</fullName>
    </submittedName>
</protein>
<dbReference type="InterPro" id="IPR017946">
    <property type="entry name" value="PLC-like_Pdiesterase_TIM-brl"/>
</dbReference>
<dbReference type="PANTHER" id="PTHR46211">
    <property type="entry name" value="GLYCEROPHOSPHORYL DIESTER PHOSPHODIESTERASE"/>
    <property type="match status" value="1"/>
</dbReference>
<sequence length="256" mass="28948">MKIDGLRYPLIIAHRGYSARYPENTLIAFEKALESGVQMIELDVTLTRDRKIVVIHDETLYRTTSGRGKVADYTLTELKMLDAGGWFSDRFSGEAIPVLTEVLTLAGGRATVNIEIKPEAYDPRHPKDAIERQIWRMLHHRHLLTDVLVSSFEAEILAELARMTPKPNLAFLTKGRTDTGVFDTCRKIDAFSWNAHYRDLNRTRVENAHDLGLKVFAYTVNAPDDILALIDMGVDGIYTDDPTAVDMDLRCGRRVS</sequence>
<dbReference type="RefSeq" id="WP_020878186.1">
    <property type="nucleotide sequence ID" value="NZ_ATHJ01000107.1"/>
</dbReference>
<dbReference type="Gene3D" id="3.20.20.190">
    <property type="entry name" value="Phosphatidylinositol (PI) phosphodiesterase"/>
    <property type="match status" value="1"/>
</dbReference>
<dbReference type="STRING" id="897.B2D07_19630"/>
<accession>S7TFK0</accession>
<reference evidence="2 3" key="1">
    <citation type="journal article" date="2013" name="Genome Announc.">
        <title>Draft genome sequences for three mercury-methylating, sulfate-reducing bacteria.</title>
        <authorList>
            <person name="Brown S.D."/>
            <person name="Hurt R.A.Jr."/>
            <person name="Gilmour C.C."/>
            <person name="Elias D.A."/>
        </authorList>
    </citation>
    <scope>NUCLEOTIDE SEQUENCE [LARGE SCALE GENOMIC DNA]</scope>
    <source>
        <strain evidence="2 3">DSM 2059</strain>
    </source>
</reference>
<dbReference type="PROSITE" id="PS50007">
    <property type="entry name" value="PIPLC_X_DOMAIN"/>
    <property type="match status" value="1"/>
</dbReference>
<dbReference type="OrthoDB" id="9787897at2"/>
<proteinExistence type="predicted"/>
<dbReference type="SUPFAM" id="SSF51695">
    <property type="entry name" value="PLC-like phosphodiesterases"/>
    <property type="match status" value="1"/>
</dbReference>
<dbReference type="PATRIC" id="fig|1121405.3.peg.3558"/>
<dbReference type="Pfam" id="PF03009">
    <property type="entry name" value="GDPD"/>
    <property type="match status" value="1"/>
</dbReference>
<comment type="caution">
    <text evidence="2">The sequence shown here is derived from an EMBL/GenBank/DDBJ whole genome shotgun (WGS) entry which is preliminary data.</text>
</comment>
<keyword evidence="3" id="KW-1185">Reference proteome</keyword>